<comment type="subcellular location">
    <subcellularLocation>
        <location evidence="1 6">Membrane</location>
        <topology evidence="1 6">Multi-pass membrane protein</topology>
    </subcellularLocation>
</comment>
<keyword evidence="5 6" id="KW-0472">Membrane</keyword>
<protein>
    <recommendedName>
        <fullName evidence="6">Tetraspanin</fullName>
    </recommendedName>
</protein>
<dbReference type="InterPro" id="IPR000301">
    <property type="entry name" value="Tetraspanin_animals"/>
</dbReference>
<evidence type="ECO:0000313" key="8">
    <source>
        <dbReference type="Proteomes" id="UP000242188"/>
    </source>
</evidence>
<dbReference type="PIRSF" id="PIRSF002419">
    <property type="entry name" value="Tetraspanin"/>
    <property type="match status" value="1"/>
</dbReference>
<comment type="similarity">
    <text evidence="2 6">Belongs to the tetraspanin (TM4SF) family.</text>
</comment>
<feature type="transmembrane region" description="Helical" evidence="6">
    <location>
        <begin position="12"/>
        <end position="37"/>
    </location>
</feature>
<comment type="caution">
    <text evidence="7">The sequence shown here is derived from an EMBL/GenBank/DDBJ whole genome shotgun (WGS) entry which is preliminary data.</text>
</comment>
<dbReference type="Pfam" id="PF00335">
    <property type="entry name" value="Tetraspanin"/>
    <property type="match status" value="1"/>
</dbReference>
<evidence type="ECO:0000256" key="1">
    <source>
        <dbReference type="ARBA" id="ARBA00004141"/>
    </source>
</evidence>
<dbReference type="OrthoDB" id="6131345at2759"/>
<evidence type="ECO:0000256" key="2">
    <source>
        <dbReference type="ARBA" id="ARBA00006840"/>
    </source>
</evidence>
<dbReference type="GO" id="GO:0016020">
    <property type="term" value="C:membrane"/>
    <property type="evidence" value="ECO:0007669"/>
    <property type="project" value="UniProtKB-SubCell"/>
</dbReference>
<keyword evidence="4 6" id="KW-1133">Transmembrane helix</keyword>
<dbReference type="SUPFAM" id="SSF48652">
    <property type="entry name" value="Tetraspanin"/>
    <property type="match status" value="1"/>
</dbReference>
<reference evidence="7 8" key="1">
    <citation type="journal article" date="2017" name="Nat. Ecol. Evol.">
        <title>Scallop genome provides insights into evolution of bilaterian karyotype and development.</title>
        <authorList>
            <person name="Wang S."/>
            <person name="Zhang J."/>
            <person name="Jiao W."/>
            <person name="Li J."/>
            <person name="Xun X."/>
            <person name="Sun Y."/>
            <person name="Guo X."/>
            <person name="Huan P."/>
            <person name="Dong B."/>
            <person name="Zhang L."/>
            <person name="Hu X."/>
            <person name="Sun X."/>
            <person name="Wang J."/>
            <person name="Zhao C."/>
            <person name="Wang Y."/>
            <person name="Wang D."/>
            <person name="Huang X."/>
            <person name="Wang R."/>
            <person name="Lv J."/>
            <person name="Li Y."/>
            <person name="Zhang Z."/>
            <person name="Liu B."/>
            <person name="Lu W."/>
            <person name="Hui Y."/>
            <person name="Liang J."/>
            <person name="Zhou Z."/>
            <person name="Hou R."/>
            <person name="Li X."/>
            <person name="Liu Y."/>
            <person name="Li H."/>
            <person name="Ning X."/>
            <person name="Lin Y."/>
            <person name="Zhao L."/>
            <person name="Xing Q."/>
            <person name="Dou J."/>
            <person name="Li Y."/>
            <person name="Mao J."/>
            <person name="Guo H."/>
            <person name="Dou H."/>
            <person name="Li T."/>
            <person name="Mu C."/>
            <person name="Jiang W."/>
            <person name="Fu Q."/>
            <person name="Fu X."/>
            <person name="Miao Y."/>
            <person name="Liu J."/>
            <person name="Yu Q."/>
            <person name="Li R."/>
            <person name="Liao H."/>
            <person name="Li X."/>
            <person name="Kong Y."/>
            <person name="Jiang Z."/>
            <person name="Chourrout D."/>
            <person name="Li R."/>
            <person name="Bao Z."/>
        </authorList>
    </citation>
    <scope>NUCLEOTIDE SEQUENCE [LARGE SCALE GENOMIC DNA]</scope>
    <source>
        <strain evidence="7 8">PY_sf001</strain>
    </source>
</reference>
<name>A0A210QUJ9_MIZYE</name>
<evidence type="ECO:0000256" key="3">
    <source>
        <dbReference type="ARBA" id="ARBA00022692"/>
    </source>
</evidence>
<dbReference type="EMBL" id="NEDP02001809">
    <property type="protein sequence ID" value="OWF52420.1"/>
    <property type="molecule type" value="Genomic_DNA"/>
</dbReference>
<evidence type="ECO:0000313" key="7">
    <source>
        <dbReference type="EMBL" id="OWF52420.1"/>
    </source>
</evidence>
<keyword evidence="8" id="KW-1185">Reference proteome</keyword>
<dbReference type="Gene3D" id="1.10.1450.10">
    <property type="entry name" value="Tetraspanin"/>
    <property type="match status" value="1"/>
</dbReference>
<dbReference type="InterPro" id="IPR008952">
    <property type="entry name" value="Tetraspanin_EC2_sf"/>
</dbReference>
<dbReference type="InterPro" id="IPR018499">
    <property type="entry name" value="Tetraspanin/Peripherin"/>
</dbReference>
<organism evidence="7 8">
    <name type="scientific">Mizuhopecten yessoensis</name>
    <name type="common">Japanese scallop</name>
    <name type="synonym">Patinopecten yessoensis</name>
    <dbReference type="NCBI Taxonomy" id="6573"/>
    <lineage>
        <taxon>Eukaryota</taxon>
        <taxon>Metazoa</taxon>
        <taxon>Spiralia</taxon>
        <taxon>Lophotrochozoa</taxon>
        <taxon>Mollusca</taxon>
        <taxon>Bivalvia</taxon>
        <taxon>Autobranchia</taxon>
        <taxon>Pteriomorphia</taxon>
        <taxon>Pectinida</taxon>
        <taxon>Pectinoidea</taxon>
        <taxon>Pectinidae</taxon>
        <taxon>Mizuhopecten</taxon>
    </lineage>
</organism>
<feature type="transmembrane region" description="Helical" evidence="6">
    <location>
        <begin position="57"/>
        <end position="90"/>
    </location>
</feature>
<proteinExistence type="inferred from homology"/>
<dbReference type="Proteomes" id="UP000242188">
    <property type="component" value="Unassembled WGS sequence"/>
</dbReference>
<dbReference type="AlphaFoldDB" id="A0A210QUJ9"/>
<evidence type="ECO:0000256" key="6">
    <source>
        <dbReference type="RuleBase" id="RU361218"/>
    </source>
</evidence>
<evidence type="ECO:0000256" key="5">
    <source>
        <dbReference type="ARBA" id="ARBA00023136"/>
    </source>
</evidence>
<evidence type="ECO:0000256" key="4">
    <source>
        <dbReference type="ARBA" id="ARBA00022989"/>
    </source>
</evidence>
<feature type="transmembrane region" description="Helical" evidence="6">
    <location>
        <begin position="245"/>
        <end position="269"/>
    </location>
</feature>
<dbReference type="PANTHER" id="PTHR19282">
    <property type="entry name" value="TETRASPANIN"/>
    <property type="match status" value="1"/>
</dbReference>
<keyword evidence="3 6" id="KW-0812">Transmembrane</keyword>
<feature type="transmembrane region" description="Helical" evidence="6">
    <location>
        <begin position="97"/>
        <end position="121"/>
    </location>
</feature>
<sequence>MRLNCAGKFGKIFLIVLNIVFMLLGLALIIPGVLVHVNVDFVSEKVLPLMSTLTFGGISLAGAAQGLSIALIIVGTFLFLIAFIGILGACCGWRMALIIYAVVVLVLWVAQLVIVCLYITMKEKINTEVQEQMLAQLHDNYIADELTSINTTTSSKISTAWNYLFIQLKCCGVHPVSLLSNDFDNTQWRKDNPLITAKIPKSCCGATETNYLVFSNPQCTDSLVTGYYENGCFNTIYNLIASYNIAFIAVGVITLLVQGVAIASACMIYRQLTSHSQFA</sequence>
<gene>
    <name evidence="7" type="ORF">KP79_PYT22157</name>
</gene>
<accession>A0A210QUJ9</accession>
<dbReference type="PRINTS" id="PR00259">
    <property type="entry name" value="TMFOUR"/>
</dbReference>